<dbReference type="InterPro" id="IPR046257">
    <property type="entry name" value="DUF6290"/>
</dbReference>
<dbReference type="Pfam" id="PF19807">
    <property type="entry name" value="DUF6290"/>
    <property type="match status" value="1"/>
</dbReference>
<evidence type="ECO:0008006" key="3">
    <source>
        <dbReference type="Google" id="ProtNLM"/>
    </source>
</evidence>
<dbReference type="EMBL" id="CP060244">
    <property type="protein sequence ID" value="QNT77825.1"/>
    <property type="molecule type" value="Genomic_DNA"/>
</dbReference>
<gene>
    <name evidence="1" type="ORF">JGUZn3_05800</name>
</gene>
<protein>
    <recommendedName>
        <fullName evidence="3">CopG family transcriptional regulator</fullName>
    </recommendedName>
</protein>
<dbReference type="KEGG" id="ebla:JGUZn3_05800"/>
<reference evidence="1 2" key="1">
    <citation type="submission" date="2020-08" db="EMBL/GenBank/DDBJ databases">
        <title>Complete genome sequence of Entomobacter blattae G55GP.</title>
        <authorList>
            <person name="Poehlein A."/>
            <person name="Guzman J."/>
            <person name="Daniel R."/>
            <person name="Vilcinskas A."/>
        </authorList>
    </citation>
    <scope>NUCLEOTIDE SEQUENCE [LARGE SCALE GENOMIC DNA]</scope>
    <source>
        <strain evidence="1 2">G55GP</strain>
    </source>
</reference>
<dbReference type="RefSeq" id="WP_203414235.1">
    <property type="nucleotide sequence ID" value="NZ_CP060244.1"/>
</dbReference>
<keyword evidence="2" id="KW-1185">Reference proteome</keyword>
<dbReference type="Proteomes" id="UP000516349">
    <property type="component" value="Chromosome"/>
</dbReference>
<accession>A0A7H1NPW5</accession>
<organism evidence="1 2">
    <name type="scientific">Entomobacter blattae</name>
    <dbReference type="NCBI Taxonomy" id="2762277"/>
    <lineage>
        <taxon>Bacteria</taxon>
        <taxon>Pseudomonadati</taxon>
        <taxon>Pseudomonadota</taxon>
        <taxon>Alphaproteobacteria</taxon>
        <taxon>Acetobacterales</taxon>
        <taxon>Acetobacteraceae</taxon>
        <taxon>Entomobacter</taxon>
    </lineage>
</organism>
<sequence>MSLRIDDHIKSELQKTAKLKNISLSTLVLSAVNEMVESEFDYTLAEMADKRRKDNEPHFDIESLYKEFDV</sequence>
<evidence type="ECO:0000313" key="2">
    <source>
        <dbReference type="Proteomes" id="UP000516349"/>
    </source>
</evidence>
<evidence type="ECO:0000313" key="1">
    <source>
        <dbReference type="EMBL" id="QNT77825.1"/>
    </source>
</evidence>
<dbReference type="AlphaFoldDB" id="A0A7H1NPW5"/>
<name>A0A7H1NPW5_9PROT</name>
<proteinExistence type="predicted"/>